<dbReference type="Gene3D" id="3.30.565.10">
    <property type="entry name" value="Histidine kinase-like ATPase, C-terminal domain"/>
    <property type="match status" value="1"/>
</dbReference>
<dbReference type="Gene3D" id="3.30.450.20">
    <property type="entry name" value="PAS domain"/>
    <property type="match status" value="1"/>
</dbReference>
<dbReference type="InterPro" id="IPR000014">
    <property type="entry name" value="PAS"/>
</dbReference>
<keyword evidence="3" id="KW-0597">Phosphoprotein</keyword>
<dbReference type="EMBL" id="JAQIFT010000040">
    <property type="protein sequence ID" value="MDA3731606.1"/>
    <property type="molecule type" value="Genomic_DNA"/>
</dbReference>
<dbReference type="AlphaFoldDB" id="A0AA42DMP3"/>
<keyword evidence="6" id="KW-0418">Kinase</keyword>
<dbReference type="SMART" id="SM00091">
    <property type="entry name" value="PAS"/>
    <property type="match status" value="2"/>
</dbReference>
<dbReference type="Gene3D" id="1.10.287.130">
    <property type="match status" value="1"/>
</dbReference>
<keyword evidence="12" id="KW-1185">Reference proteome</keyword>
<dbReference type="InterPro" id="IPR004358">
    <property type="entry name" value="Sig_transdc_His_kin-like_C"/>
</dbReference>
<evidence type="ECO:0000256" key="2">
    <source>
        <dbReference type="ARBA" id="ARBA00012438"/>
    </source>
</evidence>
<evidence type="ECO:0000256" key="1">
    <source>
        <dbReference type="ARBA" id="ARBA00000085"/>
    </source>
</evidence>
<dbReference type="InterPro" id="IPR050736">
    <property type="entry name" value="Sensor_HK_Regulatory"/>
</dbReference>
<proteinExistence type="predicted"/>
<keyword evidence="8" id="KW-0902">Two-component regulatory system</keyword>
<dbReference type="InterPro" id="IPR003594">
    <property type="entry name" value="HATPase_dom"/>
</dbReference>
<evidence type="ECO:0000256" key="7">
    <source>
        <dbReference type="ARBA" id="ARBA00022840"/>
    </source>
</evidence>
<evidence type="ECO:0000256" key="8">
    <source>
        <dbReference type="ARBA" id="ARBA00023012"/>
    </source>
</evidence>
<evidence type="ECO:0000313" key="11">
    <source>
        <dbReference type="EMBL" id="MDA3731606.1"/>
    </source>
</evidence>
<dbReference type="SUPFAM" id="SSF55785">
    <property type="entry name" value="PYP-like sensor domain (PAS domain)"/>
    <property type="match status" value="1"/>
</dbReference>
<dbReference type="GO" id="GO:0000155">
    <property type="term" value="F:phosphorelay sensor kinase activity"/>
    <property type="evidence" value="ECO:0007669"/>
    <property type="project" value="InterPro"/>
</dbReference>
<protein>
    <recommendedName>
        <fullName evidence="2">histidine kinase</fullName>
        <ecNumber evidence="2">2.7.13.3</ecNumber>
    </recommendedName>
</protein>
<comment type="catalytic activity">
    <reaction evidence="1">
        <text>ATP + protein L-histidine = ADP + protein N-phospho-L-histidine.</text>
        <dbReference type="EC" id="2.7.13.3"/>
    </reaction>
</comment>
<evidence type="ECO:0000256" key="6">
    <source>
        <dbReference type="ARBA" id="ARBA00022777"/>
    </source>
</evidence>
<keyword evidence="4" id="KW-0808">Transferase</keyword>
<evidence type="ECO:0000259" key="9">
    <source>
        <dbReference type="PROSITE" id="PS50109"/>
    </source>
</evidence>
<evidence type="ECO:0000313" key="12">
    <source>
        <dbReference type="Proteomes" id="UP001169242"/>
    </source>
</evidence>
<dbReference type="Pfam" id="PF08448">
    <property type="entry name" value="PAS_4"/>
    <property type="match status" value="1"/>
</dbReference>
<dbReference type="CDD" id="cd00130">
    <property type="entry name" value="PAS"/>
    <property type="match status" value="1"/>
</dbReference>
<evidence type="ECO:0000259" key="10">
    <source>
        <dbReference type="PROSITE" id="PS50112"/>
    </source>
</evidence>
<evidence type="ECO:0000256" key="3">
    <source>
        <dbReference type="ARBA" id="ARBA00022553"/>
    </source>
</evidence>
<feature type="domain" description="Histidine kinase" evidence="9">
    <location>
        <begin position="420"/>
        <end position="643"/>
    </location>
</feature>
<feature type="domain" description="PAS" evidence="10">
    <location>
        <begin position="1"/>
        <end position="39"/>
    </location>
</feature>
<dbReference type="EC" id="2.7.13.3" evidence="2"/>
<dbReference type="Pfam" id="PF02518">
    <property type="entry name" value="HATPase_c"/>
    <property type="match status" value="1"/>
</dbReference>
<dbReference type="PRINTS" id="PR00344">
    <property type="entry name" value="BCTRLSENSOR"/>
</dbReference>
<dbReference type="SMART" id="SM00387">
    <property type="entry name" value="HATPase_c"/>
    <property type="match status" value="1"/>
</dbReference>
<dbReference type="PROSITE" id="PS50112">
    <property type="entry name" value="PAS"/>
    <property type="match status" value="1"/>
</dbReference>
<dbReference type="InterPro" id="IPR003661">
    <property type="entry name" value="HisK_dim/P_dom"/>
</dbReference>
<dbReference type="Pfam" id="PF13426">
    <property type="entry name" value="PAS_9"/>
    <property type="match status" value="1"/>
</dbReference>
<dbReference type="RefSeq" id="WP_271011970.1">
    <property type="nucleotide sequence ID" value="NZ_JAQIFT010000040.1"/>
</dbReference>
<sequence>MKNFLNVLSESVCLIDETGKISFINSAFFNILGYQQNEVDFSSVVQNIFIQENEINNSIIAYSKSGQRLKGSCQFATVPLEGINYKGCIIKWVQEDKGEFLEAFLDAIEESVSIKDLEGYYVFANQKCAKNYKTTKEAIIGQTSEAFSTAKESKRLSENEAYIMRTGEKLTLERREEKAGLVNYFEITGMPLCGPNGNIKYIGIFKKNITVTKNLEHFVSESEHLFSKAKESYLYDQEIDVGSDEPLKELGNLLKYYFKTDYYDIWLYNKKEQNIYAYFKNGMLKDYKTNNFTFPMTDEMLKKYSEEEDGLIKETFEVQISDNEYIYRKEPYYLIESKIVYRGELLGILVLVYEKYPQHFYARRYLMGKICNQLALIIKNRNLTEALHCAMVTEKTLLQERAEAEKALQLERMRSEFFANLSHEFRTPLNIILSASKLLEYTLQEYPKDPEIEKYLTYICNIKQNGYRLLKLVNNLIDITQIDSGYYKMYFSNYNIIYIVEEIVDSVVNYAESNNISIIFDTEVEEEVIACDPEKIERIMLNLLSNAIKYAKLPGHINVLISLEQDYIVIAVQDNGVGIPPDKIETIFERFIQVNDLLTRPKEGSGIGLSLTKALVEMHGGNISVLSTLGEGSTFEVRLPRIQVKEEKRYTESERFGFESNLERCHVEFSDIYTF</sequence>
<dbReference type="InterPro" id="IPR036890">
    <property type="entry name" value="HATPase_C_sf"/>
</dbReference>
<name>A0AA42DMP3_9FIRM</name>
<evidence type="ECO:0000256" key="4">
    <source>
        <dbReference type="ARBA" id="ARBA00022679"/>
    </source>
</evidence>
<comment type="caution">
    <text evidence="11">The sequence shown here is derived from an EMBL/GenBank/DDBJ whole genome shotgun (WGS) entry which is preliminary data.</text>
</comment>
<dbReference type="InterPro" id="IPR005467">
    <property type="entry name" value="His_kinase_dom"/>
</dbReference>
<accession>A0AA42DMP3</accession>
<dbReference type="InterPro" id="IPR013656">
    <property type="entry name" value="PAS_4"/>
</dbReference>
<dbReference type="SMART" id="SM00388">
    <property type="entry name" value="HisKA"/>
    <property type="match status" value="1"/>
</dbReference>
<keyword evidence="5" id="KW-0547">Nucleotide-binding</keyword>
<dbReference type="Proteomes" id="UP001169242">
    <property type="component" value="Unassembled WGS sequence"/>
</dbReference>
<reference evidence="11" key="1">
    <citation type="journal article" date="2023" name="Int. J. Syst. Evol. Microbiol.">
        <title>&lt;i&gt;Holtiella tumoricola&lt;/i&gt; gen. nov. sp. nov., isolated from a human clinical sample.</title>
        <authorList>
            <person name="Allen-Vercoe E."/>
            <person name="Daigneault M.C."/>
            <person name="Vancuren S.J."/>
            <person name="Cochrane K."/>
            <person name="O'Neal L.L."/>
            <person name="Sankaranarayanan K."/>
            <person name="Lawson P.A."/>
        </authorList>
    </citation>
    <scope>NUCLEOTIDE SEQUENCE</scope>
    <source>
        <strain evidence="11">CC70A</strain>
    </source>
</reference>
<dbReference type="InterPro" id="IPR036097">
    <property type="entry name" value="HisK_dim/P_sf"/>
</dbReference>
<dbReference type="GO" id="GO:0005524">
    <property type="term" value="F:ATP binding"/>
    <property type="evidence" value="ECO:0007669"/>
    <property type="project" value="UniProtKB-KW"/>
</dbReference>
<dbReference type="PANTHER" id="PTHR43711:SF26">
    <property type="entry name" value="SENSOR HISTIDINE KINASE RCSC"/>
    <property type="match status" value="1"/>
</dbReference>
<dbReference type="SUPFAM" id="SSF47384">
    <property type="entry name" value="Homodimeric domain of signal transducing histidine kinase"/>
    <property type="match status" value="1"/>
</dbReference>
<gene>
    <name evidence="11" type="ORF">PBV87_08975</name>
</gene>
<keyword evidence="7 11" id="KW-0067">ATP-binding</keyword>
<dbReference type="Pfam" id="PF00512">
    <property type="entry name" value="HisKA"/>
    <property type="match status" value="1"/>
</dbReference>
<dbReference type="PROSITE" id="PS50109">
    <property type="entry name" value="HIS_KIN"/>
    <property type="match status" value="1"/>
</dbReference>
<dbReference type="InterPro" id="IPR035965">
    <property type="entry name" value="PAS-like_dom_sf"/>
</dbReference>
<dbReference type="FunFam" id="3.30.565.10:FF:000037">
    <property type="entry name" value="Hybrid sensor histidine kinase/response regulator"/>
    <property type="match status" value="1"/>
</dbReference>
<organism evidence="11 12">
    <name type="scientific">Holtiella tumoricola</name>
    <dbReference type="NCBI Taxonomy" id="3018743"/>
    <lineage>
        <taxon>Bacteria</taxon>
        <taxon>Bacillati</taxon>
        <taxon>Bacillota</taxon>
        <taxon>Clostridia</taxon>
        <taxon>Lachnospirales</taxon>
        <taxon>Cellulosilyticaceae</taxon>
        <taxon>Holtiella</taxon>
    </lineage>
</organism>
<dbReference type="SUPFAM" id="SSF55874">
    <property type="entry name" value="ATPase domain of HSP90 chaperone/DNA topoisomerase II/histidine kinase"/>
    <property type="match status" value="1"/>
</dbReference>
<evidence type="ECO:0000256" key="5">
    <source>
        <dbReference type="ARBA" id="ARBA00022741"/>
    </source>
</evidence>
<dbReference type="CDD" id="cd00082">
    <property type="entry name" value="HisKA"/>
    <property type="match status" value="1"/>
</dbReference>
<dbReference type="PANTHER" id="PTHR43711">
    <property type="entry name" value="TWO-COMPONENT HISTIDINE KINASE"/>
    <property type="match status" value="1"/>
</dbReference>